<evidence type="ECO:0000256" key="7">
    <source>
        <dbReference type="ARBA" id="ARBA00022801"/>
    </source>
</evidence>
<comment type="catalytic activity">
    <reaction evidence="1 12">
        <text>Endohydrolysis of (1-&gt;4)-alpha-D-glucosidic linkages in polysaccharides containing three or more (1-&gt;4)-alpha-linked D-glucose units.</text>
        <dbReference type="EC" id="3.2.1.1"/>
    </reaction>
</comment>
<keyword evidence="9 12" id="KW-0119">Carbohydrate metabolism</keyword>
<keyword evidence="6" id="KW-0479">Metal-binding</keyword>
<dbReference type="AlphaFoldDB" id="A0A1C0TV50"/>
<sequence length="669" mass="74070">MNKIKFPIAASFAVLASTSAYAAPISTGAPTTFVHLFEWSWPDVAKECETFLGPQGYAAVQVSPPNEHITGSQWWTRYQPVSYKLKSRGGDRNAFVDMVSRCKAAGVDIYVDAVINHMAHGSGTGTAGNTFGNKQYPTYSPNDFHQTCAINPEDYGNNAWRVQNCELVGLHDLDTDTPYVQTQLANFLNDLLSVGVAGFRLDASKHMPASDIGDILAKLNNESVVFQEVIDQGSEAIKASDYFQNGLVTEFKYSLKLSETFKTGKLAWLKNFGEQWGFMPSYKAVVFTDNHDNQRGHGGAGSIVTFHDGKLYDLANVFMLAYPYGYPKVMSSYEFNGNTDAGGPTVPVHQGNALNCHAQQWQCEHRKPFIAGAMRFRNHTNDNWTVSNWWDNGNNQIAFSRGNQGFVAINREAANMSVKLQTGLKPGTYCDELSGGKSANQCVGRTVVVDQDGNAQVSLGAMDAIAIHHQSITGGLPPVGDWQRTVVFIKAETQSGQDMFIRGGLDHNAASQRGVNCQANSSLCQIPIKHLNLRNGTTAPWKTGDLHLDWQASESGQSSQAQGSALDWTTNQWPLQWGDKKTYELHGFGESSLNQWGPHYWKFEVEMDCSKTYQGWFELKAYVKNGQGWEDNITQQNRPYVSNNHFAKCGMLNMFEFGKPTHFMQALAL</sequence>
<dbReference type="Pfam" id="PF00128">
    <property type="entry name" value="Alpha-amylase"/>
    <property type="match status" value="1"/>
</dbReference>
<dbReference type="GO" id="GO:0046872">
    <property type="term" value="F:metal ion binding"/>
    <property type="evidence" value="ECO:0007669"/>
    <property type="project" value="UniProtKB-KW"/>
</dbReference>
<evidence type="ECO:0000256" key="6">
    <source>
        <dbReference type="ARBA" id="ARBA00022723"/>
    </source>
</evidence>
<evidence type="ECO:0000259" key="14">
    <source>
        <dbReference type="SMART" id="SM00632"/>
    </source>
</evidence>
<accession>A0A1C0TV50</accession>
<evidence type="ECO:0000256" key="2">
    <source>
        <dbReference type="ARBA" id="ARBA00001913"/>
    </source>
</evidence>
<dbReference type="SUPFAM" id="SSF51445">
    <property type="entry name" value="(Trans)glycosidases"/>
    <property type="match status" value="1"/>
</dbReference>
<evidence type="ECO:0000256" key="13">
    <source>
        <dbReference type="SAM" id="SignalP"/>
    </source>
</evidence>
<dbReference type="SMART" id="SM00632">
    <property type="entry name" value="Aamy_C"/>
    <property type="match status" value="1"/>
</dbReference>
<feature type="signal peptide" evidence="13">
    <location>
        <begin position="1"/>
        <end position="22"/>
    </location>
</feature>
<dbReference type="CDD" id="cd11317">
    <property type="entry name" value="AmyAc_bac_euk_AmyA"/>
    <property type="match status" value="1"/>
</dbReference>
<dbReference type="EC" id="3.2.1.1" evidence="4 12"/>
<evidence type="ECO:0000313" key="17">
    <source>
        <dbReference type="Proteomes" id="UP000093366"/>
    </source>
</evidence>
<keyword evidence="10 12" id="KW-0326">Glycosidase</keyword>
<feature type="chain" id="PRO_5008646458" description="Alpha-amylase" evidence="13">
    <location>
        <begin position="23"/>
        <end position="669"/>
    </location>
</feature>
<protein>
    <recommendedName>
        <fullName evidence="5 12">Alpha-amylase</fullName>
        <ecNumber evidence="4 12">3.2.1.1</ecNumber>
    </recommendedName>
</protein>
<dbReference type="InterPro" id="IPR017853">
    <property type="entry name" value="GH"/>
</dbReference>
<dbReference type="GO" id="GO:0004556">
    <property type="term" value="F:alpha-amylase activity"/>
    <property type="evidence" value="ECO:0007669"/>
    <property type="project" value="UniProtKB-UniRule"/>
</dbReference>
<dbReference type="InterPro" id="IPR006048">
    <property type="entry name" value="A-amylase/branching_C"/>
</dbReference>
<keyword evidence="8" id="KW-0106">Calcium</keyword>
<evidence type="ECO:0000259" key="15">
    <source>
        <dbReference type="SMART" id="SM00642"/>
    </source>
</evidence>
<comment type="cofactor">
    <cofactor evidence="2">
        <name>Ca(2+)</name>
        <dbReference type="ChEBI" id="CHEBI:29108"/>
    </cofactor>
</comment>
<dbReference type="Gene3D" id="3.20.20.80">
    <property type="entry name" value="Glycosidases"/>
    <property type="match status" value="1"/>
</dbReference>
<feature type="domain" description="Alpha-amylase C-terminal" evidence="14">
    <location>
        <begin position="387"/>
        <end position="472"/>
    </location>
</feature>
<evidence type="ECO:0000256" key="1">
    <source>
        <dbReference type="ARBA" id="ARBA00000548"/>
    </source>
</evidence>
<comment type="similarity">
    <text evidence="3 11">Belongs to the glycosyl hydrolase 13 family.</text>
</comment>
<evidence type="ECO:0000256" key="12">
    <source>
        <dbReference type="RuleBase" id="RU361134"/>
    </source>
</evidence>
<dbReference type="OrthoDB" id="9805159at2"/>
<evidence type="ECO:0000256" key="5">
    <source>
        <dbReference type="ARBA" id="ARBA00017303"/>
    </source>
</evidence>
<dbReference type="InterPro" id="IPR031319">
    <property type="entry name" value="A-amylase_C"/>
</dbReference>
<dbReference type="SMART" id="SM00642">
    <property type="entry name" value="Aamy"/>
    <property type="match status" value="1"/>
</dbReference>
<organism evidence="16 17">
    <name type="scientific">Pseudoalteromonas luteoviolacea</name>
    <dbReference type="NCBI Taxonomy" id="43657"/>
    <lineage>
        <taxon>Bacteria</taxon>
        <taxon>Pseudomonadati</taxon>
        <taxon>Pseudomonadota</taxon>
        <taxon>Gammaproteobacteria</taxon>
        <taxon>Alteromonadales</taxon>
        <taxon>Pseudoalteromonadaceae</taxon>
        <taxon>Pseudoalteromonas</taxon>
    </lineage>
</organism>
<keyword evidence="7 12" id="KW-0378">Hydrolase</keyword>
<evidence type="ECO:0000256" key="8">
    <source>
        <dbReference type="ARBA" id="ARBA00022837"/>
    </source>
</evidence>
<name>A0A1C0TV50_9GAMM</name>
<dbReference type="Proteomes" id="UP000093366">
    <property type="component" value="Unassembled WGS sequence"/>
</dbReference>
<evidence type="ECO:0000256" key="11">
    <source>
        <dbReference type="RuleBase" id="RU003615"/>
    </source>
</evidence>
<feature type="domain" description="Glycosyl hydrolase family 13 catalytic" evidence="15">
    <location>
        <begin position="31"/>
        <end position="377"/>
    </location>
</feature>
<dbReference type="InterPro" id="IPR006047">
    <property type="entry name" value="GH13_cat_dom"/>
</dbReference>
<keyword evidence="13" id="KW-0732">Signal</keyword>
<dbReference type="InterPro" id="IPR006046">
    <property type="entry name" value="Alpha_amylase"/>
</dbReference>
<dbReference type="Gene3D" id="2.60.40.1180">
    <property type="entry name" value="Golgi alpha-mannosidase II"/>
    <property type="match status" value="1"/>
</dbReference>
<dbReference type="InterPro" id="IPR013780">
    <property type="entry name" value="Glyco_hydro_b"/>
</dbReference>
<dbReference type="SUPFAM" id="SSF51011">
    <property type="entry name" value="Glycosyl hydrolase domain"/>
    <property type="match status" value="1"/>
</dbReference>
<evidence type="ECO:0000256" key="10">
    <source>
        <dbReference type="ARBA" id="ARBA00023295"/>
    </source>
</evidence>
<evidence type="ECO:0000256" key="4">
    <source>
        <dbReference type="ARBA" id="ARBA00012595"/>
    </source>
</evidence>
<evidence type="ECO:0000256" key="3">
    <source>
        <dbReference type="ARBA" id="ARBA00008061"/>
    </source>
</evidence>
<evidence type="ECO:0000313" key="16">
    <source>
        <dbReference type="EMBL" id="OCQ23200.1"/>
    </source>
</evidence>
<dbReference type="PRINTS" id="PR00110">
    <property type="entry name" value="ALPHAAMYLASE"/>
</dbReference>
<evidence type="ECO:0000256" key="9">
    <source>
        <dbReference type="ARBA" id="ARBA00023277"/>
    </source>
</evidence>
<reference evidence="17" key="1">
    <citation type="submission" date="2016-07" db="EMBL/GenBank/DDBJ databases">
        <authorList>
            <person name="Florea S."/>
            <person name="Webb J.S."/>
            <person name="Jaromczyk J."/>
            <person name="Schardl C.L."/>
        </authorList>
    </citation>
    <scope>NUCLEOTIDE SEQUENCE [LARGE SCALE GENOMIC DNA]</scope>
    <source>
        <strain evidence="17">IPB1</strain>
    </source>
</reference>
<dbReference type="Pfam" id="PF02806">
    <property type="entry name" value="Alpha-amylase_C"/>
    <property type="match status" value="1"/>
</dbReference>
<dbReference type="EMBL" id="MAUJ01000001">
    <property type="protein sequence ID" value="OCQ23200.1"/>
    <property type="molecule type" value="Genomic_DNA"/>
</dbReference>
<gene>
    <name evidence="16" type="ORF">A7985_04440</name>
</gene>
<dbReference type="PANTHER" id="PTHR43447">
    <property type="entry name" value="ALPHA-AMYLASE"/>
    <property type="match status" value="1"/>
</dbReference>
<proteinExistence type="inferred from homology"/>
<comment type="caution">
    <text evidence="16">The sequence shown here is derived from an EMBL/GenBank/DDBJ whole genome shotgun (WGS) entry which is preliminary data.</text>
</comment>
<dbReference type="GO" id="GO:0005975">
    <property type="term" value="P:carbohydrate metabolic process"/>
    <property type="evidence" value="ECO:0007669"/>
    <property type="project" value="InterPro"/>
</dbReference>
<dbReference type="RefSeq" id="WP_065789185.1">
    <property type="nucleotide sequence ID" value="NZ_MAUJ01000001.1"/>
</dbReference>